<evidence type="ECO:0000256" key="2">
    <source>
        <dbReference type="ARBA" id="ARBA00023163"/>
    </source>
</evidence>
<evidence type="ECO:0000313" key="4">
    <source>
        <dbReference type="EMBL" id="TCO35557.1"/>
    </source>
</evidence>
<dbReference type="InterPro" id="IPR015358">
    <property type="entry name" value="Tscrpt_reg_MerR_DNA-bd"/>
</dbReference>
<accession>A0A4R2HWA5</accession>
<feature type="domain" description="HTH merR-type" evidence="3">
    <location>
        <begin position="1"/>
        <end position="21"/>
    </location>
</feature>
<dbReference type="InterPro" id="IPR000551">
    <property type="entry name" value="MerR-type_HTH_dom"/>
</dbReference>
<dbReference type="Proteomes" id="UP000294508">
    <property type="component" value="Unassembled WGS sequence"/>
</dbReference>
<reference evidence="4 5" key="1">
    <citation type="journal article" date="2015" name="Stand. Genomic Sci.">
        <title>Genomic Encyclopedia of Bacterial and Archaeal Type Strains, Phase III: the genomes of soil and plant-associated and newly described type strains.</title>
        <authorList>
            <person name="Whitman W.B."/>
            <person name="Woyke T."/>
            <person name="Klenk H.P."/>
            <person name="Zhou Y."/>
            <person name="Lilburn T.G."/>
            <person name="Beck B.J."/>
            <person name="De Vos P."/>
            <person name="Vandamme P."/>
            <person name="Eisen J.A."/>
            <person name="Garrity G."/>
            <person name="Hugenholtz P."/>
            <person name="Kyrpides N.C."/>
        </authorList>
    </citation>
    <scope>NUCLEOTIDE SEQUENCE [LARGE SCALE GENOMIC DNA]</scope>
    <source>
        <strain evidence="4 5">VKM Ac-2572</strain>
    </source>
</reference>
<organism evidence="4 5">
    <name type="scientific">Kribbella steppae</name>
    <dbReference type="NCBI Taxonomy" id="2512223"/>
    <lineage>
        <taxon>Bacteria</taxon>
        <taxon>Bacillati</taxon>
        <taxon>Actinomycetota</taxon>
        <taxon>Actinomycetes</taxon>
        <taxon>Propionibacteriales</taxon>
        <taxon>Kribbellaceae</taxon>
        <taxon>Kribbella</taxon>
    </lineage>
</organism>
<dbReference type="Gene3D" id="1.10.1660.10">
    <property type="match status" value="1"/>
</dbReference>
<dbReference type="SUPFAM" id="SSF46955">
    <property type="entry name" value="Putative DNA-binding domain"/>
    <property type="match status" value="1"/>
</dbReference>
<sequence>MIQRAKAAGLSLDQIRRMFDAPSGPERKQILVEQDTALDEQIRQAQESKRLIGHALTCEAPDFTECPHFQSMIAELSPRTG</sequence>
<name>A0A4R2HWA5_9ACTN</name>
<dbReference type="InterPro" id="IPR009061">
    <property type="entry name" value="DNA-bd_dom_put_sf"/>
</dbReference>
<keyword evidence="2" id="KW-0804">Transcription</keyword>
<dbReference type="EMBL" id="SLWN01000001">
    <property type="protein sequence ID" value="TCO35557.1"/>
    <property type="molecule type" value="Genomic_DNA"/>
</dbReference>
<dbReference type="AlphaFoldDB" id="A0A4R2HWA5"/>
<protein>
    <submittedName>
        <fullName evidence="4">MerR-like DNA binding protein</fullName>
    </submittedName>
</protein>
<evidence type="ECO:0000259" key="3">
    <source>
        <dbReference type="PROSITE" id="PS50937"/>
    </source>
</evidence>
<evidence type="ECO:0000313" key="5">
    <source>
        <dbReference type="Proteomes" id="UP000294508"/>
    </source>
</evidence>
<keyword evidence="1" id="KW-0805">Transcription regulation</keyword>
<dbReference type="GO" id="GO:0006355">
    <property type="term" value="P:regulation of DNA-templated transcription"/>
    <property type="evidence" value="ECO:0007669"/>
    <property type="project" value="InterPro"/>
</dbReference>
<dbReference type="Pfam" id="PF09278">
    <property type="entry name" value="MerR-DNA-bind"/>
    <property type="match status" value="1"/>
</dbReference>
<dbReference type="GO" id="GO:0003677">
    <property type="term" value="F:DNA binding"/>
    <property type="evidence" value="ECO:0007669"/>
    <property type="project" value="InterPro"/>
</dbReference>
<evidence type="ECO:0000256" key="1">
    <source>
        <dbReference type="ARBA" id="ARBA00023015"/>
    </source>
</evidence>
<proteinExistence type="predicted"/>
<dbReference type="PROSITE" id="PS50937">
    <property type="entry name" value="HTH_MERR_2"/>
    <property type="match status" value="1"/>
</dbReference>
<keyword evidence="5" id="KW-1185">Reference proteome</keyword>
<comment type="caution">
    <text evidence="4">The sequence shown here is derived from an EMBL/GenBank/DDBJ whole genome shotgun (WGS) entry which is preliminary data.</text>
</comment>
<gene>
    <name evidence="4" type="ORF">EV652_101439</name>
</gene>